<accession>A0A437QIT5</accession>
<dbReference type="InterPro" id="IPR014508">
    <property type="entry name" value="UCP020555_TPR-like"/>
</dbReference>
<dbReference type="Pfam" id="PF16068">
    <property type="entry name" value="DUF4810"/>
    <property type="match status" value="1"/>
</dbReference>
<sequence>MPLKFLAVVVAVATLSGCQTTKPLYHYGDYQDAVYTHFKNEDSSVTQEIEALEKAIAKSSAKNLQVGPGLNAHLGYLYIESGQMDVGVAYLNKEKALYPESAQFIDFLLKNAKAGKS</sequence>
<evidence type="ECO:0000313" key="2">
    <source>
        <dbReference type="Proteomes" id="UP000283077"/>
    </source>
</evidence>
<dbReference type="PIRSF" id="PIRSF020555">
    <property type="entry name" value="UCP020555"/>
    <property type="match status" value="1"/>
</dbReference>
<dbReference type="PROSITE" id="PS51257">
    <property type="entry name" value="PROKAR_LIPOPROTEIN"/>
    <property type="match status" value="1"/>
</dbReference>
<organism evidence="1 2">
    <name type="scientific">Rheinheimera riviphila</name>
    <dbReference type="NCBI Taxonomy" id="1834037"/>
    <lineage>
        <taxon>Bacteria</taxon>
        <taxon>Pseudomonadati</taxon>
        <taxon>Pseudomonadota</taxon>
        <taxon>Gammaproteobacteria</taxon>
        <taxon>Chromatiales</taxon>
        <taxon>Chromatiaceae</taxon>
        <taxon>Rheinheimera</taxon>
    </lineage>
</organism>
<evidence type="ECO:0000313" key="1">
    <source>
        <dbReference type="EMBL" id="RVU34467.1"/>
    </source>
</evidence>
<dbReference type="OrthoDB" id="9800218at2"/>
<dbReference type="Proteomes" id="UP000283077">
    <property type="component" value="Unassembled WGS sequence"/>
</dbReference>
<comment type="caution">
    <text evidence="1">The sequence shown here is derived from an EMBL/GenBank/DDBJ whole genome shotgun (WGS) entry which is preliminary data.</text>
</comment>
<gene>
    <name evidence="1" type="ORF">EOE67_15315</name>
</gene>
<reference evidence="1 2" key="1">
    <citation type="submission" date="2019-01" db="EMBL/GenBank/DDBJ databases">
        <authorList>
            <person name="Chen W.-M."/>
        </authorList>
    </citation>
    <scope>NUCLEOTIDE SEQUENCE [LARGE SCALE GENOMIC DNA]</scope>
    <source>
        <strain evidence="1 2">KYPC3</strain>
    </source>
</reference>
<dbReference type="EMBL" id="SACS01000018">
    <property type="protein sequence ID" value="RVU34467.1"/>
    <property type="molecule type" value="Genomic_DNA"/>
</dbReference>
<protein>
    <submittedName>
        <fullName evidence="1">DUF4810 domain-containing protein</fullName>
    </submittedName>
</protein>
<proteinExistence type="predicted"/>
<keyword evidence="2" id="KW-1185">Reference proteome</keyword>
<name>A0A437QIT5_9GAMM</name>
<dbReference type="AlphaFoldDB" id="A0A437QIT5"/>